<organism evidence="3 4">
    <name type="scientific">Epidermidibacterium keratini</name>
    <dbReference type="NCBI Taxonomy" id="1891644"/>
    <lineage>
        <taxon>Bacteria</taxon>
        <taxon>Bacillati</taxon>
        <taxon>Actinomycetota</taxon>
        <taxon>Actinomycetes</taxon>
        <taxon>Sporichthyales</taxon>
        <taxon>Sporichthyaceae</taxon>
        <taxon>Epidermidibacterium</taxon>
    </lineage>
</organism>
<evidence type="ECO:0000259" key="2">
    <source>
        <dbReference type="Pfam" id="PF12708"/>
    </source>
</evidence>
<proteinExistence type="predicted"/>
<protein>
    <recommendedName>
        <fullName evidence="2">Rhamnogalacturonase A/B/Epimerase-like pectate lyase domain-containing protein</fullName>
    </recommendedName>
</protein>
<dbReference type="EMBL" id="CP047156">
    <property type="protein sequence ID" value="QHC02261.1"/>
    <property type="molecule type" value="Genomic_DNA"/>
</dbReference>
<evidence type="ECO:0000313" key="3">
    <source>
        <dbReference type="EMBL" id="QHC02261.1"/>
    </source>
</evidence>
<keyword evidence="4" id="KW-1185">Reference proteome</keyword>
<accession>A0A7L4YSN0</accession>
<feature type="domain" description="Rhamnogalacturonase A/B/Epimerase-like pectate lyase" evidence="2">
    <location>
        <begin position="92"/>
        <end position="143"/>
    </location>
</feature>
<name>A0A7L4YSN0_9ACTN</name>
<dbReference type="InParanoid" id="A0A7L4YSN0"/>
<dbReference type="AlphaFoldDB" id="A0A7L4YSN0"/>
<dbReference type="Pfam" id="PF12708">
    <property type="entry name" value="Pect-lyase_RHGA_epim"/>
    <property type="match status" value="1"/>
</dbReference>
<feature type="region of interest" description="Disordered" evidence="1">
    <location>
        <begin position="1"/>
        <end position="23"/>
    </location>
</feature>
<evidence type="ECO:0000256" key="1">
    <source>
        <dbReference type="SAM" id="MobiDB-lite"/>
    </source>
</evidence>
<sequence>MQASALTGTPMVQGDPGLPARLVQGSTSTLPAEADATSTLTELGDAQYRLDLAIPRGEPGAPGGTDAATAGWVKTGTQTRAALDQAYRRGYSVKEYGAIGNGTTDDTAAIQAAANAALAAGSDATLYFPEGTYRTSGTIQIKCAVDGRAATIAYYGTGTAVLVGDESNAVVARKEIWLPRIVNRTNLAAKRFDGASIGVRLVNLNTCQVGFDFIQAFEEGMVCEGRGQGWVHNTVHLGSLWGNHRNLVLRPSAHENYPGWVQSNLFLNGRLSLSDTWGAVDDPNAGQIVMLNGPSGEAGPGANTWIGTSIEGAQYERYRIAFAGRFNQLINLRWENQGPNPMRIHYGPQSYFNWITGGYGLVTAVEVFDSLSGGNRIVPAEAPVEARSYAVNALTVASATATPVVWSGFNGYRAEQDAAGTITPRPGRWQINATVAAQFSHATGFVEIRIVKNDGTLLGVERYPLMSTQMRTLQVSARETFAPGQSFRVEVYHTNNGTMTTSPTGRYSRLQLELL</sequence>
<reference evidence="3 4" key="1">
    <citation type="journal article" date="2018" name="Int. J. Syst. Evol. Microbiol.">
        <title>Epidermidibacterium keratini gen. nov., sp. nov., a member of the family Sporichthyaceae, isolated from keratin epidermis.</title>
        <authorList>
            <person name="Lee D.G."/>
            <person name="Trujillo M.E."/>
            <person name="Kang S."/>
            <person name="Nam J.J."/>
            <person name="Kim Y.J."/>
        </authorList>
    </citation>
    <scope>NUCLEOTIDE SEQUENCE [LARGE SCALE GENOMIC DNA]</scope>
    <source>
        <strain evidence="3 4">EPI-7</strain>
    </source>
</reference>
<dbReference type="Gene3D" id="2.160.20.10">
    <property type="entry name" value="Single-stranded right-handed beta-helix, Pectin lyase-like"/>
    <property type="match status" value="1"/>
</dbReference>
<dbReference type="InterPro" id="IPR024535">
    <property type="entry name" value="RHGA/B-epi-like_pectate_lyase"/>
</dbReference>
<dbReference type="InterPro" id="IPR012334">
    <property type="entry name" value="Pectin_lyas_fold"/>
</dbReference>
<dbReference type="OrthoDB" id="5461292at2"/>
<dbReference type="SUPFAM" id="SSF51126">
    <property type="entry name" value="Pectin lyase-like"/>
    <property type="match status" value="1"/>
</dbReference>
<dbReference type="Proteomes" id="UP000463857">
    <property type="component" value="Chromosome"/>
</dbReference>
<evidence type="ECO:0000313" key="4">
    <source>
        <dbReference type="Proteomes" id="UP000463857"/>
    </source>
</evidence>
<gene>
    <name evidence="3" type="ORF">EK0264_03795</name>
</gene>
<dbReference type="InterPro" id="IPR011050">
    <property type="entry name" value="Pectin_lyase_fold/virulence"/>
</dbReference>
<dbReference type="KEGG" id="eke:EK0264_03795"/>